<evidence type="ECO:0000313" key="1">
    <source>
        <dbReference type="EMBL" id="CAA9278727.1"/>
    </source>
</evidence>
<dbReference type="AlphaFoldDB" id="A0A6J4JJ47"/>
<protein>
    <recommendedName>
        <fullName evidence="2">5-methyltetrahydropteroyltriglutamate--homocysteine S-methyltransferase</fullName>
    </recommendedName>
</protein>
<organism evidence="1">
    <name type="scientific">uncultured Actinomycetospora sp</name>
    <dbReference type="NCBI Taxonomy" id="1135996"/>
    <lineage>
        <taxon>Bacteria</taxon>
        <taxon>Bacillati</taxon>
        <taxon>Actinomycetota</taxon>
        <taxon>Actinomycetes</taxon>
        <taxon>Pseudonocardiales</taxon>
        <taxon>Pseudonocardiaceae</taxon>
        <taxon>Actinomycetospora</taxon>
        <taxon>environmental samples</taxon>
    </lineage>
</organism>
<name>A0A6J4JJ47_9PSEU</name>
<dbReference type="EMBL" id="CADCTH010000439">
    <property type="protein sequence ID" value="CAA9278727.1"/>
    <property type="molecule type" value="Genomic_DNA"/>
</dbReference>
<gene>
    <name evidence="1" type="ORF">AVDCRST_MAG54-3425</name>
</gene>
<reference evidence="1" key="1">
    <citation type="submission" date="2020-02" db="EMBL/GenBank/DDBJ databases">
        <authorList>
            <person name="Meier V. D."/>
        </authorList>
    </citation>
    <scope>NUCLEOTIDE SEQUENCE</scope>
    <source>
        <strain evidence="1">AVDCRST_MAG54</strain>
    </source>
</reference>
<dbReference type="Gene3D" id="3.20.20.210">
    <property type="match status" value="1"/>
</dbReference>
<evidence type="ECO:0008006" key="2">
    <source>
        <dbReference type="Google" id="ProtNLM"/>
    </source>
</evidence>
<proteinExistence type="predicted"/>
<dbReference type="SUPFAM" id="SSF51726">
    <property type="entry name" value="UROD/MetE-like"/>
    <property type="match status" value="1"/>
</dbReference>
<dbReference type="InterPro" id="IPR038071">
    <property type="entry name" value="UROD/MetE-like_sf"/>
</dbReference>
<accession>A0A6J4JJ47</accession>
<sequence length="79" mass="8396">MQDDKVLLPGVVDTLTNIVEHPRLIAQRLERFAAVVGPDRVVGSTDCGFGTFVGFGRVGAQVAEMKLRAMAEGAALVRA</sequence>